<organism evidence="2 3">
    <name type="scientific">Vallicoccus soli</name>
    <dbReference type="NCBI Taxonomy" id="2339232"/>
    <lineage>
        <taxon>Bacteria</taxon>
        <taxon>Bacillati</taxon>
        <taxon>Actinomycetota</taxon>
        <taxon>Actinomycetes</taxon>
        <taxon>Motilibacterales</taxon>
        <taxon>Vallicoccaceae</taxon>
        <taxon>Vallicoccus</taxon>
    </lineage>
</organism>
<accession>A0A3A3ZKV0</accession>
<dbReference type="AlphaFoldDB" id="A0A3A3ZKV0"/>
<sequence>MPAGDLVAFATSPLDRVGVPAWAAVCFGADGSVPAGHGYGATDDEALRSTWGEAAEAALLRRRLRRTPPRRASYAELLAEVGPRGVADPLTLCLPAGCGYAPERPLDWVPFTRWGSGEEVLVPVELAAEEEADLPPGSAPPPGGRLMTLITNGLGAGDTLERAVAHGLGELLQRDGNGLRFRALDQGVVLDLGPGDCDVHDPVTREVLADLRAAGVEPLVKLATTALGVVDLYVVGDDREPDLALKVTAAGEAAHPDREVALRKAVLEFSAARARKAFMHGPLDAVAAVAPGAYLDRWLATGASDPAHQERRTLEEMVRWLSFDADELREALSGSVLSRRTSVPFADLPTTPLDGPGATCAHLVDVLGRAGHDVLVLDCSADGAAAARVVVPGLEVETMSYGRIGERGVAELLRRGDGTTGEHGLVGLGPAPEGAAPVLLTAEAHDRLGGRPWFDRAAAERVVGPLYPLYREPARHAAQLALGARSR</sequence>
<feature type="domain" description="YcaO" evidence="1">
    <location>
        <begin position="38"/>
        <end position="487"/>
    </location>
</feature>
<dbReference type="InterPro" id="IPR003776">
    <property type="entry name" value="YcaO-like_dom"/>
</dbReference>
<dbReference type="OrthoDB" id="2379922at2"/>
<reference evidence="2 3" key="1">
    <citation type="submission" date="2018-09" db="EMBL/GenBank/DDBJ databases">
        <title>YIM 75000 draft genome.</title>
        <authorList>
            <person name="Tang S."/>
            <person name="Feng Y."/>
        </authorList>
    </citation>
    <scope>NUCLEOTIDE SEQUENCE [LARGE SCALE GENOMIC DNA]</scope>
    <source>
        <strain evidence="2 3">YIM 75000</strain>
    </source>
</reference>
<gene>
    <name evidence="2" type="ORF">D5H78_08785</name>
</gene>
<dbReference type="Proteomes" id="UP000265614">
    <property type="component" value="Unassembled WGS sequence"/>
</dbReference>
<proteinExistence type="predicted"/>
<evidence type="ECO:0000259" key="1">
    <source>
        <dbReference type="PROSITE" id="PS51664"/>
    </source>
</evidence>
<evidence type="ECO:0000313" key="3">
    <source>
        <dbReference type="Proteomes" id="UP000265614"/>
    </source>
</evidence>
<dbReference type="PANTHER" id="PTHR37809:SF1">
    <property type="entry name" value="RIBOSOMAL PROTEIN S12 METHYLTHIOTRANSFERASE ACCESSORY FACTOR YCAO"/>
    <property type="match status" value="1"/>
</dbReference>
<protein>
    <recommendedName>
        <fullName evidence="1">YcaO domain-containing protein</fullName>
    </recommendedName>
</protein>
<name>A0A3A3ZKV0_9ACTN</name>
<dbReference type="PROSITE" id="PS51664">
    <property type="entry name" value="YCAO"/>
    <property type="match status" value="1"/>
</dbReference>
<dbReference type="PANTHER" id="PTHR37809">
    <property type="entry name" value="RIBOSOMAL PROTEIN S12 METHYLTHIOTRANSFERASE ACCESSORY FACTOR YCAO"/>
    <property type="match status" value="1"/>
</dbReference>
<keyword evidence="3" id="KW-1185">Reference proteome</keyword>
<dbReference type="EMBL" id="QZEZ01000003">
    <property type="protein sequence ID" value="RJK96530.1"/>
    <property type="molecule type" value="Genomic_DNA"/>
</dbReference>
<dbReference type="Gene3D" id="3.30.1330.230">
    <property type="match status" value="1"/>
</dbReference>
<dbReference type="Pfam" id="PF02624">
    <property type="entry name" value="YcaO"/>
    <property type="match status" value="1"/>
</dbReference>
<evidence type="ECO:0000313" key="2">
    <source>
        <dbReference type="EMBL" id="RJK96530.1"/>
    </source>
</evidence>
<comment type="caution">
    <text evidence="2">The sequence shown here is derived from an EMBL/GenBank/DDBJ whole genome shotgun (WGS) entry which is preliminary data.</text>
</comment>